<protein>
    <submittedName>
        <fullName evidence="5">Fic family protein</fullName>
    </submittedName>
</protein>
<dbReference type="EMBL" id="BMGP01000001">
    <property type="protein sequence ID" value="GGF10767.1"/>
    <property type="molecule type" value="Genomic_DNA"/>
</dbReference>
<organism evidence="5 6">
    <name type="scientific">Subtercola lobariae</name>
    <dbReference type="NCBI Taxonomy" id="1588641"/>
    <lineage>
        <taxon>Bacteria</taxon>
        <taxon>Bacillati</taxon>
        <taxon>Actinomycetota</taxon>
        <taxon>Actinomycetes</taxon>
        <taxon>Micrococcales</taxon>
        <taxon>Microbacteriaceae</taxon>
        <taxon>Subtercola</taxon>
    </lineage>
</organism>
<dbReference type="PANTHER" id="PTHR13504">
    <property type="entry name" value="FIDO DOMAIN-CONTAINING PROTEIN DDB_G0283145"/>
    <property type="match status" value="1"/>
</dbReference>
<dbReference type="Pfam" id="PF02661">
    <property type="entry name" value="Fic"/>
    <property type="match status" value="1"/>
</dbReference>
<keyword evidence="2" id="KW-0547">Nucleotide-binding</keyword>
<evidence type="ECO:0000259" key="4">
    <source>
        <dbReference type="PROSITE" id="PS51459"/>
    </source>
</evidence>
<reference evidence="5 6" key="1">
    <citation type="journal article" date="2014" name="Int. J. Syst. Evol. Microbiol.">
        <title>Complete genome sequence of Corynebacterium casei LMG S-19264T (=DSM 44701T), isolated from a smear-ripened cheese.</title>
        <authorList>
            <consortium name="US DOE Joint Genome Institute (JGI-PGF)"/>
            <person name="Walter F."/>
            <person name="Albersmeier A."/>
            <person name="Kalinowski J."/>
            <person name="Ruckert C."/>
        </authorList>
    </citation>
    <scope>NUCLEOTIDE SEQUENCE [LARGE SCALE GENOMIC DNA]</scope>
    <source>
        <strain evidence="5 6">CGMCC 1.12976</strain>
    </source>
</reference>
<dbReference type="InterPro" id="IPR040198">
    <property type="entry name" value="Fido_containing"/>
</dbReference>
<proteinExistence type="predicted"/>
<accession>A0A917B122</accession>
<dbReference type="Proteomes" id="UP000598775">
    <property type="component" value="Unassembled WGS sequence"/>
</dbReference>
<gene>
    <name evidence="5" type="ORF">GCM10011399_00710</name>
</gene>
<dbReference type="InterPro" id="IPR003812">
    <property type="entry name" value="Fido"/>
</dbReference>
<dbReference type="SUPFAM" id="SSF140931">
    <property type="entry name" value="Fic-like"/>
    <property type="match status" value="1"/>
</dbReference>
<name>A0A917B122_9MICO</name>
<comment type="caution">
    <text evidence="5">The sequence shown here is derived from an EMBL/GenBank/DDBJ whole genome shotgun (WGS) entry which is preliminary data.</text>
</comment>
<evidence type="ECO:0000313" key="6">
    <source>
        <dbReference type="Proteomes" id="UP000598775"/>
    </source>
</evidence>
<dbReference type="Gene3D" id="1.10.3290.10">
    <property type="entry name" value="Fido-like domain"/>
    <property type="match status" value="1"/>
</dbReference>
<feature type="active site" evidence="1">
    <location>
        <position position="245"/>
    </location>
</feature>
<sequence>MAVARNTEARAINSTGLPQPDDTWPPHEREVLTWSSRSYHQGSPPREDRDFSSYSASIPPRIARLEFRPSTETAALLERAAADVSSLDAGAGTYLSGLGGFLIRTESVASSKIESIDAAPDEFLRSMAGSVASRSADETVAAITALTAFVDAVGEAGRINLDDMLHAHRALMADDLTESSYAGRIRDVQNWIGGSDYTPRDAIHVPPAPSRLPGLMDDLLAFCARDDISAIAQAAIAHAQFESIHPFTDGNGRIGRALISAVLRRRGLTTTTVPPIASAMLADTTRYFSLVNDYREGAADEFVAYLARSASLASTEAVKSAAALAALPAQWKALAEPRSGSADEHIIESLLAVPVLTSARASTLSSASTSTTFLALDRLTRSSVLRELTGKRRDRVWVAQEVMDELDRLNERIGRRVRAS</sequence>
<dbReference type="RefSeq" id="WP_188671971.1">
    <property type="nucleotide sequence ID" value="NZ_BMGP01000001.1"/>
</dbReference>
<evidence type="ECO:0000256" key="3">
    <source>
        <dbReference type="SAM" id="MobiDB-lite"/>
    </source>
</evidence>
<keyword evidence="6" id="KW-1185">Reference proteome</keyword>
<dbReference type="AlphaFoldDB" id="A0A917B122"/>
<evidence type="ECO:0000313" key="5">
    <source>
        <dbReference type="EMBL" id="GGF10767.1"/>
    </source>
</evidence>
<keyword evidence="2" id="KW-0067">ATP-binding</keyword>
<feature type="region of interest" description="Disordered" evidence="3">
    <location>
        <begin position="1"/>
        <end position="54"/>
    </location>
</feature>
<evidence type="ECO:0000256" key="2">
    <source>
        <dbReference type="PIRSR" id="PIRSR640198-2"/>
    </source>
</evidence>
<dbReference type="InterPro" id="IPR036597">
    <property type="entry name" value="Fido-like_dom_sf"/>
</dbReference>
<dbReference type="GO" id="GO:0005524">
    <property type="term" value="F:ATP binding"/>
    <property type="evidence" value="ECO:0007669"/>
    <property type="project" value="UniProtKB-KW"/>
</dbReference>
<dbReference type="PROSITE" id="PS51459">
    <property type="entry name" value="FIDO"/>
    <property type="match status" value="1"/>
</dbReference>
<evidence type="ECO:0000256" key="1">
    <source>
        <dbReference type="PIRSR" id="PIRSR640198-1"/>
    </source>
</evidence>
<dbReference type="PANTHER" id="PTHR13504:SF38">
    <property type="entry name" value="FIDO DOMAIN-CONTAINING PROTEIN"/>
    <property type="match status" value="1"/>
</dbReference>
<feature type="domain" description="Fido" evidence="4">
    <location>
        <begin position="159"/>
        <end position="308"/>
    </location>
</feature>
<feature type="binding site" evidence="2">
    <location>
        <begin position="249"/>
        <end position="256"/>
    </location>
    <ligand>
        <name>ATP</name>
        <dbReference type="ChEBI" id="CHEBI:30616"/>
    </ligand>
</feature>